<name>A0A1G2PFB5_9BACT</name>
<feature type="compositionally biased region" description="Basic and acidic residues" evidence="1">
    <location>
        <begin position="41"/>
        <end position="50"/>
    </location>
</feature>
<keyword evidence="2" id="KW-0472">Membrane</keyword>
<gene>
    <name evidence="3" type="ORF">A2541_01085</name>
</gene>
<protein>
    <submittedName>
        <fullName evidence="3">Uncharacterized protein</fullName>
    </submittedName>
</protein>
<reference evidence="3 4" key="1">
    <citation type="journal article" date="2016" name="Nat. Commun.">
        <title>Thousands of microbial genomes shed light on interconnected biogeochemical processes in an aquifer system.</title>
        <authorList>
            <person name="Anantharaman K."/>
            <person name="Brown C.T."/>
            <person name="Hug L.A."/>
            <person name="Sharon I."/>
            <person name="Castelle C.J."/>
            <person name="Probst A.J."/>
            <person name="Thomas B.C."/>
            <person name="Singh A."/>
            <person name="Wilkins M.J."/>
            <person name="Karaoz U."/>
            <person name="Brodie E.L."/>
            <person name="Williams K.H."/>
            <person name="Hubbard S.S."/>
            <person name="Banfield J.F."/>
        </authorList>
    </citation>
    <scope>NUCLEOTIDE SEQUENCE [LARGE SCALE GENOMIC DNA]</scope>
</reference>
<sequence>MSWELKVLIATIFSLVVVVIWILLKKKPKQQEVSDETETTSPHKEGEKGKKTSGLGWIVGLIVVALIGWGVWYFVSHNKKAGGPLTNSSGIPVTQSAQYEWYWKLPSGVYMHGRNESAPNERTAEAIPRSDGSIWADLHYMEYGSPETQRIRLWKVSDKMWEGDCDQDRPQEHCRLNLIEVALGVYAGKITWKDGSRDLAEGNCYLKRK</sequence>
<comment type="caution">
    <text evidence="3">The sequence shown here is derived from an EMBL/GenBank/DDBJ whole genome shotgun (WGS) entry which is preliminary data.</text>
</comment>
<evidence type="ECO:0000256" key="1">
    <source>
        <dbReference type="SAM" id="MobiDB-lite"/>
    </source>
</evidence>
<keyword evidence="2" id="KW-0812">Transmembrane</keyword>
<dbReference type="AlphaFoldDB" id="A0A1G2PFB5"/>
<feature type="region of interest" description="Disordered" evidence="1">
    <location>
        <begin position="32"/>
        <end position="51"/>
    </location>
</feature>
<evidence type="ECO:0000256" key="2">
    <source>
        <dbReference type="SAM" id="Phobius"/>
    </source>
</evidence>
<keyword evidence="2" id="KW-1133">Transmembrane helix</keyword>
<feature type="transmembrane region" description="Helical" evidence="2">
    <location>
        <begin position="6"/>
        <end position="24"/>
    </location>
</feature>
<accession>A0A1G2PFB5</accession>
<evidence type="ECO:0000313" key="3">
    <source>
        <dbReference type="EMBL" id="OHA46997.1"/>
    </source>
</evidence>
<dbReference type="EMBL" id="MHSQ01000022">
    <property type="protein sequence ID" value="OHA46997.1"/>
    <property type="molecule type" value="Genomic_DNA"/>
</dbReference>
<evidence type="ECO:0000313" key="4">
    <source>
        <dbReference type="Proteomes" id="UP000176965"/>
    </source>
</evidence>
<feature type="transmembrane region" description="Helical" evidence="2">
    <location>
        <begin position="54"/>
        <end position="75"/>
    </location>
</feature>
<proteinExistence type="predicted"/>
<dbReference type="Proteomes" id="UP000176965">
    <property type="component" value="Unassembled WGS sequence"/>
</dbReference>
<organism evidence="3 4">
    <name type="scientific">Candidatus Taylorbacteria bacterium RIFOXYD2_FULL_36_9</name>
    <dbReference type="NCBI Taxonomy" id="1802338"/>
    <lineage>
        <taxon>Bacteria</taxon>
        <taxon>Candidatus Tayloriibacteriota</taxon>
    </lineage>
</organism>